<gene>
    <name evidence="1" type="ORF">LTR37_017964</name>
</gene>
<accession>A0ACC3MIN7</accession>
<dbReference type="EMBL" id="JAUTXU010000241">
    <property type="protein sequence ID" value="KAK3696463.1"/>
    <property type="molecule type" value="Genomic_DNA"/>
</dbReference>
<protein>
    <submittedName>
        <fullName evidence="1">Uncharacterized protein</fullName>
    </submittedName>
</protein>
<dbReference type="Proteomes" id="UP001281147">
    <property type="component" value="Unassembled WGS sequence"/>
</dbReference>
<comment type="caution">
    <text evidence="1">The sequence shown here is derived from an EMBL/GenBank/DDBJ whole genome shotgun (WGS) entry which is preliminary data.</text>
</comment>
<organism evidence="1 2">
    <name type="scientific">Vermiconidia calcicola</name>
    <dbReference type="NCBI Taxonomy" id="1690605"/>
    <lineage>
        <taxon>Eukaryota</taxon>
        <taxon>Fungi</taxon>
        <taxon>Dikarya</taxon>
        <taxon>Ascomycota</taxon>
        <taxon>Pezizomycotina</taxon>
        <taxon>Dothideomycetes</taxon>
        <taxon>Dothideomycetidae</taxon>
        <taxon>Mycosphaerellales</taxon>
        <taxon>Extremaceae</taxon>
        <taxon>Vermiconidia</taxon>
    </lineage>
</organism>
<proteinExistence type="predicted"/>
<evidence type="ECO:0000313" key="1">
    <source>
        <dbReference type="EMBL" id="KAK3696463.1"/>
    </source>
</evidence>
<evidence type="ECO:0000313" key="2">
    <source>
        <dbReference type="Proteomes" id="UP001281147"/>
    </source>
</evidence>
<sequence length="350" mass="39636">MASKAIGADLNQCLVDLRYLGHAVERLVKHEEMVRLLAPSTIWEPPSLLYTILTQPVKIWIRLLDLTFNSLRPWPKPLSPAIRVTSDIPEADLLIHAGDLTNLGSAEEIQAQIDWLNSLPHEHKVAIAGNHDRHLDPRSRGVLPLEDQQRLLNWKGIRYLQHSAVTLKFRGRRDLTIYGAPQTPASKRDDHAFRYPEGSDAWSDTLPRDIDILVTHSPPKYHLDLPAALGCEYLLGEVWHVQPTLHVFGHVHAGKSDLVGRLKGGTEVARWDESQQSLERALSRPDGFFRGLLDPRSWLDVSQIIFYGISSILWEQVWGGQSPRPTFMVLASLKYCDTDQLRNPARVVEI</sequence>
<keyword evidence="2" id="KW-1185">Reference proteome</keyword>
<name>A0ACC3MIN7_9PEZI</name>
<reference evidence="1" key="1">
    <citation type="submission" date="2023-07" db="EMBL/GenBank/DDBJ databases">
        <title>Black Yeasts Isolated from many extreme environments.</title>
        <authorList>
            <person name="Coleine C."/>
            <person name="Stajich J.E."/>
            <person name="Selbmann L."/>
        </authorList>
    </citation>
    <scope>NUCLEOTIDE SEQUENCE</scope>
    <source>
        <strain evidence="1">CCFEE 5714</strain>
    </source>
</reference>